<reference evidence="4" key="1">
    <citation type="journal article" date="2019" name="Science">
        <title>Mutation of a bHLH transcription factor allowed almond domestication.</title>
        <authorList>
            <person name="Sanchez-Perez R."/>
            <person name="Pavan S."/>
            <person name="Mazzeo R."/>
            <person name="Moldovan C."/>
            <person name="Aiese Cigliano R."/>
            <person name="Del Cueto J."/>
            <person name="Ricciardi F."/>
            <person name="Lotti C."/>
            <person name="Ricciardi L."/>
            <person name="Dicenta F."/>
            <person name="Lopez-Marques R.L."/>
            <person name="Lindberg Moller B."/>
        </authorList>
    </citation>
    <scope>NUCLEOTIDE SEQUENCE</scope>
</reference>
<proteinExistence type="predicted"/>
<evidence type="ECO:0000256" key="2">
    <source>
        <dbReference type="ARBA" id="ARBA00023163"/>
    </source>
</evidence>
<keyword evidence="1" id="KW-0805">Transcription regulation</keyword>
<dbReference type="GO" id="GO:0003700">
    <property type="term" value="F:DNA-binding transcription factor activity"/>
    <property type="evidence" value="ECO:0007669"/>
    <property type="project" value="InterPro"/>
</dbReference>
<evidence type="ECO:0000313" key="4">
    <source>
        <dbReference type="EMBL" id="BBH09296.1"/>
    </source>
</evidence>
<dbReference type="PANTHER" id="PTHR43952">
    <property type="entry name" value="MYB FAMILY TRANSCRIPTION FACTOR-RELATED"/>
    <property type="match status" value="1"/>
</dbReference>
<keyword evidence="2" id="KW-0804">Transcription</keyword>
<gene>
    <name evidence="4" type="ORF">Prudu_021749</name>
</gene>
<protein>
    <submittedName>
        <fullName evidence="4">RAD-like 1</fullName>
    </submittedName>
</protein>
<name>A0A4Y1RZU7_PRUDU</name>
<dbReference type="Gene3D" id="1.10.10.60">
    <property type="entry name" value="Homeodomain-like"/>
    <property type="match status" value="1"/>
</dbReference>
<dbReference type="AlphaFoldDB" id="A0A4Y1RZU7"/>
<evidence type="ECO:0000256" key="3">
    <source>
        <dbReference type="ARBA" id="ARBA00023242"/>
    </source>
</evidence>
<organism evidence="4">
    <name type="scientific">Prunus dulcis</name>
    <name type="common">Almond</name>
    <name type="synonym">Amygdalus dulcis</name>
    <dbReference type="NCBI Taxonomy" id="3755"/>
    <lineage>
        <taxon>Eukaryota</taxon>
        <taxon>Viridiplantae</taxon>
        <taxon>Streptophyta</taxon>
        <taxon>Embryophyta</taxon>
        <taxon>Tracheophyta</taxon>
        <taxon>Spermatophyta</taxon>
        <taxon>Magnoliopsida</taxon>
        <taxon>eudicotyledons</taxon>
        <taxon>Gunneridae</taxon>
        <taxon>Pentapetalae</taxon>
        <taxon>rosids</taxon>
        <taxon>fabids</taxon>
        <taxon>Rosales</taxon>
        <taxon>Rosaceae</taxon>
        <taxon>Amygdaloideae</taxon>
        <taxon>Amygdaleae</taxon>
        <taxon>Prunus</taxon>
    </lineage>
</organism>
<accession>A0A4Y1RZU7</accession>
<sequence>MRMVSSQLQGNYWFMNSLAVFDKDTANHWDNVAEGWRKNSEEVNKHYELLVEDIIPIEPGQVPFSDYKKTEVRECIN</sequence>
<dbReference type="EMBL" id="AP019304">
    <property type="protein sequence ID" value="BBH09296.1"/>
    <property type="molecule type" value="Genomic_DNA"/>
</dbReference>
<dbReference type="InterPro" id="IPR044636">
    <property type="entry name" value="RADIALIS-like"/>
</dbReference>
<evidence type="ECO:0000256" key="1">
    <source>
        <dbReference type="ARBA" id="ARBA00023015"/>
    </source>
</evidence>
<dbReference type="PANTHER" id="PTHR43952:SF75">
    <property type="entry name" value="PROTEIN RADIALIS-LIKE 6"/>
    <property type="match status" value="1"/>
</dbReference>
<keyword evidence="3" id="KW-0539">Nucleus</keyword>